<dbReference type="OrthoDB" id="823440at2"/>
<accession>A0A916Z9E3</accession>
<proteinExistence type="predicted"/>
<reference evidence="1" key="2">
    <citation type="submission" date="2020-09" db="EMBL/GenBank/DDBJ databases">
        <authorList>
            <person name="Sun Q."/>
            <person name="Zhou Y."/>
        </authorList>
    </citation>
    <scope>NUCLEOTIDE SEQUENCE</scope>
    <source>
        <strain evidence="1">CGMCC 1.15360</strain>
    </source>
</reference>
<dbReference type="Proteomes" id="UP000612349">
    <property type="component" value="Unassembled WGS sequence"/>
</dbReference>
<gene>
    <name evidence="1" type="ORF">GCM10010990_36260</name>
</gene>
<name>A0A916Z9E3_9SPHN</name>
<protein>
    <submittedName>
        <fullName evidence="1">Uncharacterized protein</fullName>
    </submittedName>
</protein>
<dbReference type="AlphaFoldDB" id="A0A916Z9E3"/>
<organism evidence="1 2">
    <name type="scientific">Croceicoccus mobilis</name>
    <dbReference type="NCBI Taxonomy" id="1703339"/>
    <lineage>
        <taxon>Bacteria</taxon>
        <taxon>Pseudomonadati</taxon>
        <taxon>Pseudomonadota</taxon>
        <taxon>Alphaproteobacteria</taxon>
        <taxon>Sphingomonadales</taxon>
        <taxon>Erythrobacteraceae</taxon>
        <taxon>Croceicoccus</taxon>
    </lineage>
</organism>
<reference evidence="1" key="1">
    <citation type="journal article" date="2014" name="Int. J. Syst. Evol. Microbiol.">
        <title>Complete genome sequence of Corynebacterium casei LMG S-19264T (=DSM 44701T), isolated from a smear-ripened cheese.</title>
        <authorList>
            <consortium name="US DOE Joint Genome Institute (JGI-PGF)"/>
            <person name="Walter F."/>
            <person name="Albersmeier A."/>
            <person name="Kalinowski J."/>
            <person name="Ruckert C."/>
        </authorList>
    </citation>
    <scope>NUCLEOTIDE SEQUENCE</scope>
    <source>
        <strain evidence="1">CGMCC 1.15360</strain>
    </source>
</reference>
<dbReference type="EMBL" id="BMIP01000013">
    <property type="protein sequence ID" value="GGD82958.1"/>
    <property type="molecule type" value="Genomic_DNA"/>
</dbReference>
<evidence type="ECO:0000313" key="2">
    <source>
        <dbReference type="Proteomes" id="UP000612349"/>
    </source>
</evidence>
<evidence type="ECO:0000313" key="1">
    <source>
        <dbReference type="EMBL" id="GGD82958.1"/>
    </source>
</evidence>
<comment type="caution">
    <text evidence="1">The sequence shown here is derived from an EMBL/GenBank/DDBJ whole genome shotgun (WGS) entry which is preliminary data.</text>
</comment>
<sequence>MPEPVDVAYTEQIERVVLYARRAKTSTEAVPLTESRENRNLAYWETGLFAYALTREVETSQILLLASEMPSLEGKDVTEAT</sequence>
<keyword evidence="2" id="KW-1185">Reference proteome</keyword>
<dbReference type="RefSeq" id="WP_066778086.1">
    <property type="nucleotide sequence ID" value="NZ_BMIP01000013.1"/>
</dbReference>